<accession>X6MFB0</accession>
<dbReference type="Proteomes" id="UP000023152">
    <property type="component" value="Unassembled WGS sequence"/>
</dbReference>
<keyword evidence="3" id="KW-1185">Reference proteome</keyword>
<dbReference type="EMBL" id="ASPP01021513">
    <property type="protein sequence ID" value="ETO12336.1"/>
    <property type="molecule type" value="Genomic_DNA"/>
</dbReference>
<keyword evidence="1" id="KW-0472">Membrane</keyword>
<name>X6MFB0_RETFI</name>
<comment type="caution">
    <text evidence="2">The sequence shown here is derived from an EMBL/GenBank/DDBJ whole genome shotgun (WGS) entry which is preliminary data.</text>
</comment>
<protein>
    <submittedName>
        <fullName evidence="2">Uncharacterized protein</fullName>
    </submittedName>
</protein>
<reference evidence="2 3" key="1">
    <citation type="journal article" date="2013" name="Curr. Biol.">
        <title>The Genome of the Foraminiferan Reticulomyxa filosa.</title>
        <authorList>
            <person name="Glockner G."/>
            <person name="Hulsmann N."/>
            <person name="Schleicher M."/>
            <person name="Noegel A.A."/>
            <person name="Eichinger L."/>
            <person name="Gallinger C."/>
            <person name="Pawlowski J."/>
            <person name="Sierra R."/>
            <person name="Euteneuer U."/>
            <person name="Pillet L."/>
            <person name="Moustafa A."/>
            <person name="Platzer M."/>
            <person name="Groth M."/>
            <person name="Szafranski K."/>
            <person name="Schliwa M."/>
        </authorList>
    </citation>
    <scope>NUCLEOTIDE SEQUENCE [LARGE SCALE GENOMIC DNA]</scope>
</reference>
<sequence>MLHQKMAVRRYNIRNRFVSGCSMLIEFMFDVVSVLLAVSNGVLSCSRQDIAMQVEILAGSNSSRHSQERKNHNLALLQRYLWKKLKISKEIQDEWQKEKMSMTSKKTNVIYCYTFDMEKVQMIYHEKAQMIKVFKDWIDKETTYLTPYFVQNSPLGLRLCAVGTTRQEMMFSKILDHTIAQCQTMHFTWILVAYFQIFLNVPLYVPLRYIVLTVYDMFLKEIYQRTFYHIPGGIL</sequence>
<keyword evidence="1" id="KW-0812">Transmembrane</keyword>
<keyword evidence="1" id="KW-1133">Transmembrane helix</keyword>
<proteinExistence type="predicted"/>
<evidence type="ECO:0000313" key="2">
    <source>
        <dbReference type="EMBL" id="ETO12336.1"/>
    </source>
</evidence>
<gene>
    <name evidence="2" type="ORF">RFI_25041</name>
</gene>
<feature type="transmembrane region" description="Helical" evidence="1">
    <location>
        <begin position="187"/>
        <end position="207"/>
    </location>
</feature>
<evidence type="ECO:0000256" key="1">
    <source>
        <dbReference type="SAM" id="Phobius"/>
    </source>
</evidence>
<organism evidence="2 3">
    <name type="scientific">Reticulomyxa filosa</name>
    <dbReference type="NCBI Taxonomy" id="46433"/>
    <lineage>
        <taxon>Eukaryota</taxon>
        <taxon>Sar</taxon>
        <taxon>Rhizaria</taxon>
        <taxon>Retaria</taxon>
        <taxon>Foraminifera</taxon>
        <taxon>Monothalamids</taxon>
        <taxon>Reticulomyxidae</taxon>
        <taxon>Reticulomyxa</taxon>
    </lineage>
</organism>
<dbReference type="AlphaFoldDB" id="X6MFB0"/>
<evidence type="ECO:0000313" key="3">
    <source>
        <dbReference type="Proteomes" id="UP000023152"/>
    </source>
</evidence>